<sequence length="371" mass="42078">MSNDGDSDGYEKVSSRRKKPSRSAALSPTEAVTKPISVFDLDTDLPSSLNVSNVAAENFFDGHLKIEKIGIGHKKLEVFFLPLVENSGQNELKLGVWKWELPDASMQFSDHFDAVSNRKLGKLLVDLTHTPQTFIDQSANDELYFGLIEMKLAGRVEGKLIQQYSALRLQWSDSSSPPTPSFHKKRLLIGGDTLNAAKLESIAIKNPDVLYWVPNRPGTEKPNEPIHFDQTLVKFSILNQKRDDVRLTFKYCEPVKIGIHYIYSGSDDPNNDPKEDGVLIPQGWGEIGITFRLYRTQQGLEAAKNEKGVLVVMQLARGAHEEFLNFRMKWQENKWNPEITCEKPIEFEKAKAEMVNEEEDKSSKISYNFFP</sequence>
<name>A0AAF3FL71_9BILA</name>
<dbReference type="Proteomes" id="UP000887575">
    <property type="component" value="Unassembled WGS sequence"/>
</dbReference>
<evidence type="ECO:0000313" key="3">
    <source>
        <dbReference type="WBParaSite" id="MBELARI_LOCUS7726"/>
    </source>
</evidence>
<evidence type="ECO:0000256" key="1">
    <source>
        <dbReference type="SAM" id="MobiDB-lite"/>
    </source>
</evidence>
<reference evidence="3" key="1">
    <citation type="submission" date="2024-02" db="UniProtKB">
        <authorList>
            <consortium name="WormBaseParasite"/>
        </authorList>
    </citation>
    <scope>IDENTIFICATION</scope>
</reference>
<feature type="region of interest" description="Disordered" evidence="1">
    <location>
        <begin position="1"/>
        <end position="28"/>
    </location>
</feature>
<dbReference type="WBParaSite" id="MBELARI_LOCUS7726">
    <property type="protein sequence ID" value="MBELARI_LOCUS7726"/>
    <property type="gene ID" value="MBELARI_LOCUS7726"/>
</dbReference>
<accession>A0AAF3FL71</accession>
<evidence type="ECO:0000313" key="2">
    <source>
        <dbReference type="Proteomes" id="UP000887575"/>
    </source>
</evidence>
<protein>
    <submittedName>
        <fullName evidence="3">Uncharacterized protein</fullName>
    </submittedName>
</protein>
<organism evidence="2 3">
    <name type="scientific">Mesorhabditis belari</name>
    <dbReference type="NCBI Taxonomy" id="2138241"/>
    <lineage>
        <taxon>Eukaryota</taxon>
        <taxon>Metazoa</taxon>
        <taxon>Ecdysozoa</taxon>
        <taxon>Nematoda</taxon>
        <taxon>Chromadorea</taxon>
        <taxon>Rhabditida</taxon>
        <taxon>Rhabditina</taxon>
        <taxon>Rhabditomorpha</taxon>
        <taxon>Rhabditoidea</taxon>
        <taxon>Rhabditidae</taxon>
        <taxon>Mesorhabditinae</taxon>
        <taxon>Mesorhabditis</taxon>
    </lineage>
</organism>
<keyword evidence="2" id="KW-1185">Reference proteome</keyword>
<proteinExistence type="predicted"/>
<dbReference type="AlphaFoldDB" id="A0AAF3FL71"/>